<keyword evidence="6" id="KW-0812">Transmembrane</keyword>
<dbReference type="OrthoDB" id="3199332at2"/>
<dbReference type="NCBIfam" id="TIGR04226">
    <property type="entry name" value="RrgB_K2N_iso_D2"/>
    <property type="match status" value="1"/>
</dbReference>
<keyword evidence="2" id="KW-0964">Secreted</keyword>
<sequence>MKKTKKALALIAASCLIGTSGVLTGLGATAHAEGDVTLDNIDSTQPTKLTIHKHEENSNPAVTPDGKSGPLPKPLEGVEFTTYKITSLDLANKYQDWDTLAKVTDVPSTVCADAAKGSFTIDGTQFTVEKGNKLTPTNGDGITIFDKPAIAAYLVCETKAPAKVTVPARPFIATIPMPYNKSWLYDVHAYPKNEVGEAKKENVKQEGLGLGSKVSFKVTTDIPKLPAGYDKLAHYVVSDTFDARLTYKAVPSVKVVGGDTFKEGDDYTIEAAAKEEGQKQTVRVKFTDAGLTKLKGLGGSKVEVTFDTTVTSVGDGTIKNKAEYSTDPNNEFDPKKPGNPTNTVKTKWGNVKVLKYADEVKTKLLQGAKFEVYAPKDESLYPEGGDCTDKTIPEGAKPISVNTKTEFTSDENGVVTIDGLFVSSSYQETDAQGVVTKENDGPNTRCYILKEIEPPVGYVKVADPIALKVTAGETAAGTYNLEVNNNKQKVPGLPLTGAQGAIALTGGGIALVAIAAGALTVAHRRNKELA</sequence>
<evidence type="ECO:0000256" key="3">
    <source>
        <dbReference type="ARBA" id="ARBA00022729"/>
    </source>
</evidence>
<dbReference type="InterPro" id="IPR032364">
    <property type="entry name" value="GramPos_pilinD1_N"/>
</dbReference>
<evidence type="ECO:0000256" key="1">
    <source>
        <dbReference type="ARBA" id="ARBA00022512"/>
    </source>
</evidence>
<keyword evidence="3 7" id="KW-0732">Signal</keyword>
<dbReference type="AlphaFoldDB" id="S2W594"/>
<feature type="domain" description="Gram-positive pilin subunit D1 N-terminal" evidence="9">
    <location>
        <begin position="47"/>
        <end position="194"/>
    </location>
</feature>
<keyword evidence="12" id="KW-1185">Reference proteome</keyword>
<accession>S2W594</accession>
<dbReference type="Gene3D" id="2.60.40.740">
    <property type="match status" value="1"/>
</dbReference>
<dbReference type="InterPro" id="IPR019931">
    <property type="entry name" value="LPXTG_anchor"/>
</dbReference>
<keyword evidence="4" id="KW-0572">Peptidoglycan-anchor</keyword>
<dbReference type="InterPro" id="IPR046473">
    <property type="entry name" value="Sgo0707-like_N2"/>
</dbReference>
<dbReference type="STRING" id="883161.HMPREF9306_00980"/>
<dbReference type="RefSeq" id="WP_016455814.1">
    <property type="nucleotide sequence ID" value="NZ_KE150269.1"/>
</dbReference>
<evidence type="ECO:0000259" key="8">
    <source>
        <dbReference type="Pfam" id="PF00746"/>
    </source>
</evidence>
<dbReference type="PATRIC" id="fig|883161.3.peg.978"/>
<dbReference type="GO" id="GO:0005975">
    <property type="term" value="P:carbohydrate metabolic process"/>
    <property type="evidence" value="ECO:0007669"/>
    <property type="project" value="UniProtKB-ARBA"/>
</dbReference>
<evidence type="ECO:0000313" key="11">
    <source>
        <dbReference type="EMBL" id="EPD33440.1"/>
    </source>
</evidence>
<dbReference type="Pfam" id="PF00746">
    <property type="entry name" value="Gram_pos_anchor"/>
    <property type="match status" value="1"/>
</dbReference>
<dbReference type="Pfam" id="PF16555">
    <property type="entry name" value="GramPos_pilinD1"/>
    <property type="match status" value="1"/>
</dbReference>
<organism evidence="11 12">
    <name type="scientific">Propionimicrobium lymphophilum ACS-093-V-SCH5</name>
    <dbReference type="NCBI Taxonomy" id="883161"/>
    <lineage>
        <taxon>Bacteria</taxon>
        <taxon>Bacillati</taxon>
        <taxon>Actinomycetota</taxon>
        <taxon>Actinomycetes</taxon>
        <taxon>Propionibacteriales</taxon>
        <taxon>Propionibacteriaceae</taxon>
        <taxon>Propionimicrobium</taxon>
    </lineage>
</organism>
<evidence type="ECO:0000256" key="4">
    <source>
        <dbReference type="ARBA" id="ARBA00023088"/>
    </source>
</evidence>
<name>S2W594_9ACTN</name>
<comment type="caution">
    <text evidence="11">The sequence shown here is derived from an EMBL/GenBank/DDBJ whole genome shotgun (WGS) entry which is preliminary data.</text>
</comment>
<evidence type="ECO:0000313" key="12">
    <source>
        <dbReference type="Proteomes" id="UP000014417"/>
    </source>
</evidence>
<dbReference type="NCBIfam" id="NF033902">
    <property type="entry name" value="iso_D2_wall_anc"/>
    <property type="match status" value="1"/>
</dbReference>
<dbReference type="NCBIfam" id="TIGR01167">
    <property type="entry name" value="LPXTG_anchor"/>
    <property type="match status" value="1"/>
</dbReference>
<feature type="region of interest" description="Disordered" evidence="5">
    <location>
        <begin position="324"/>
        <end position="344"/>
    </location>
</feature>
<dbReference type="InterPro" id="IPR013783">
    <property type="entry name" value="Ig-like_fold"/>
</dbReference>
<evidence type="ECO:0000256" key="2">
    <source>
        <dbReference type="ARBA" id="ARBA00022525"/>
    </source>
</evidence>
<feature type="chain" id="PRO_5038476020" evidence="7">
    <location>
        <begin position="25"/>
        <end position="530"/>
    </location>
</feature>
<gene>
    <name evidence="11" type="ORF">HMPREF9306_00980</name>
</gene>
<evidence type="ECO:0000256" key="5">
    <source>
        <dbReference type="SAM" id="MobiDB-lite"/>
    </source>
</evidence>
<evidence type="ECO:0000256" key="6">
    <source>
        <dbReference type="SAM" id="Phobius"/>
    </source>
</evidence>
<dbReference type="Pfam" id="PF20623">
    <property type="entry name" value="Sgo0707_N2"/>
    <property type="match status" value="1"/>
</dbReference>
<keyword evidence="6" id="KW-1133">Transmembrane helix</keyword>
<feature type="domain" description="Sgo0707-like N2" evidence="10">
    <location>
        <begin position="210"/>
        <end position="326"/>
    </location>
</feature>
<feature type="transmembrane region" description="Helical" evidence="6">
    <location>
        <begin position="501"/>
        <end position="522"/>
    </location>
</feature>
<evidence type="ECO:0000259" key="10">
    <source>
        <dbReference type="Pfam" id="PF20623"/>
    </source>
</evidence>
<dbReference type="InterPro" id="IPR048052">
    <property type="entry name" value="FM1-like"/>
</dbReference>
<feature type="signal peptide" evidence="7">
    <location>
        <begin position="1"/>
        <end position="24"/>
    </location>
</feature>
<reference evidence="11 12" key="1">
    <citation type="submission" date="2013-04" db="EMBL/GenBank/DDBJ databases">
        <title>The Genome Sequence of Propionimicrobium lymphophilum ACS-093-V-SCH5.</title>
        <authorList>
            <consortium name="The Broad Institute Genomics Platform"/>
            <person name="Earl A."/>
            <person name="Ward D."/>
            <person name="Feldgarden M."/>
            <person name="Gevers D."/>
            <person name="Saerens B."/>
            <person name="Vaneechoutte M."/>
            <person name="Walker B."/>
            <person name="Young S."/>
            <person name="Zeng Q."/>
            <person name="Gargeya S."/>
            <person name="Fitzgerald M."/>
            <person name="Haas B."/>
            <person name="Abouelleil A."/>
            <person name="Allen A.W."/>
            <person name="Alvarado L."/>
            <person name="Arachchi H.M."/>
            <person name="Berlin A.M."/>
            <person name="Chapman S.B."/>
            <person name="Gainer-Dewar J."/>
            <person name="Goldberg J."/>
            <person name="Griggs A."/>
            <person name="Gujja S."/>
            <person name="Hansen M."/>
            <person name="Howarth C."/>
            <person name="Imamovic A."/>
            <person name="Ireland A."/>
            <person name="Larimer J."/>
            <person name="McCowan C."/>
            <person name="Murphy C."/>
            <person name="Pearson M."/>
            <person name="Poon T.W."/>
            <person name="Priest M."/>
            <person name="Roberts A."/>
            <person name="Saif S."/>
            <person name="Shea T."/>
            <person name="Sisk P."/>
            <person name="Sykes S."/>
            <person name="Wortman J."/>
            <person name="Nusbaum C."/>
            <person name="Birren B."/>
        </authorList>
    </citation>
    <scope>NUCLEOTIDE SEQUENCE [LARGE SCALE GENOMIC DNA]</scope>
    <source>
        <strain evidence="11 12">ACS-093-V-SCH5</strain>
    </source>
</reference>
<feature type="domain" description="Gram-positive cocci surface proteins LPxTG" evidence="8">
    <location>
        <begin position="486"/>
        <end position="527"/>
    </location>
</feature>
<dbReference type="EMBL" id="AGZR01000005">
    <property type="protein sequence ID" value="EPD33440.1"/>
    <property type="molecule type" value="Genomic_DNA"/>
</dbReference>
<dbReference type="Proteomes" id="UP000014417">
    <property type="component" value="Unassembled WGS sequence"/>
</dbReference>
<keyword evidence="6" id="KW-0472">Membrane</keyword>
<evidence type="ECO:0000256" key="7">
    <source>
        <dbReference type="SAM" id="SignalP"/>
    </source>
</evidence>
<evidence type="ECO:0000259" key="9">
    <source>
        <dbReference type="Pfam" id="PF16555"/>
    </source>
</evidence>
<protein>
    <submittedName>
        <fullName evidence="11">Fimbrial isopeptide formation D2 domain-containing protein</fullName>
    </submittedName>
</protein>
<dbReference type="InterPro" id="IPR026466">
    <property type="entry name" value="Fim_isopep_form_D2_dom"/>
</dbReference>
<proteinExistence type="predicted"/>
<dbReference type="Gene3D" id="2.60.40.10">
    <property type="entry name" value="Immunoglobulins"/>
    <property type="match status" value="2"/>
</dbReference>
<feature type="region of interest" description="Disordered" evidence="5">
    <location>
        <begin position="51"/>
        <end position="72"/>
    </location>
</feature>
<keyword evidence="1" id="KW-0134">Cell wall</keyword>
<dbReference type="HOGENOM" id="CLU_029024_2_0_11"/>